<keyword evidence="2" id="KW-1185">Reference proteome</keyword>
<accession>A0A317WQD0</accession>
<dbReference type="GeneID" id="37069737"/>
<comment type="caution">
    <text evidence="1">The sequence shown here is derived from an EMBL/GenBank/DDBJ whole genome shotgun (WGS) entry which is preliminary data.</text>
</comment>
<evidence type="ECO:0000313" key="2">
    <source>
        <dbReference type="Proteomes" id="UP000247233"/>
    </source>
</evidence>
<dbReference type="Proteomes" id="UP000247233">
    <property type="component" value="Unassembled WGS sequence"/>
</dbReference>
<organism evidence="1 2">
    <name type="scientific">Aspergillus heteromorphus CBS 117.55</name>
    <dbReference type="NCBI Taxonomy" id="1448321"/>
    <lineage>
        <taxon>Eukaryota</taxon>
        <taxon>Fungi</taxon>
        <taxon>Dikarya</taxon>
        <taxon>Ascomycota</taxon>
        <taxon>Pezizomycotina</taxon>
        <taxon>Eurotiomycetes</taxon>
        <taxon>Eurotiomycetidae</taxon>
        <taxon>Eurotiales</taxon>
        <taxon>Aspergillaceae</taxon>
        <taxon>Aspergillus</taxon>
        <taxon>Aspergillus subgen. Circumdati</taxon>
    </lineage>
</organism>
<dbReference type="RefSeq" id="XP_025401801.1">
    <property type="nucleotide sequence ID" value="XM_025547500.1"/>
</dbReference>
<gene>
    <name evidence="1" type="ORF">BO70DRAFT_419939</name>
</gene>
<dbReference type="VEuPathDB" id="FungiDB:BO70DRAFT_419939"/>
<protein>
    <submittedName>
        <fullName evidence="1">Uncharacterized protein</fullName>
    </submittedName>
</protein>
<dbReference type="AlphaFoldDB" id="A0A317WQD0"/>
<name>A0A317WQD0_9EURO</name>
<sequence length="202" mass="23019">MALRFWVSGSFFRTTTSLKQGNPVRTGLSSRYQYIRSRISPALHKRVVDGGTSARKKKGLSYIYPIMTHKTFLLADKDIELSILAIVCFSMQCLKLDDPKWQTIWSPITVPGVTNQPLSARFLDDTQKSYSGAPAGVWRLRDYWIIQDVQGLAAVQKLETINFRPGIVVVRKDEAYYPYIGLVKREEPALSQYSLIEQHSPF</sequence>
<evidence type="ECO:0000313" key="1">
    <source>
        <dbReference type="EMBL" id="PWY88265.1"/>
    </source>
</evidence>
<proteinExistence type="predicted"/>
<reference evidence="1 2" key="1">
    <citation type="submission" date="2016-12" db="EMBL/GenBank/DDBJ databases">
        <title>The genomes of Aspergillus section Nigri reveals drivers in fungal speciation.</title>
        <authorList>
            <consortium name="DOE Joint Genome Institute"/>
            <person name="Vesth T.C."/>
            <person name="Nybo J."/>
            <person name="Theobald S."/>
            <person name="Brandl J."/>
            <person name="Frisvad J.C."/>
            <person name="Nielsen K.F."/>
            <person name="Lyhne E.K."/>
            <person name="Kogle M.E."/>
            <person name="Kuo A."/>
            <person name="Riley R."/>
            <person name="Clum A."/>
            <person name="Nolan M."/>
            <person name="Lipzen A."/>
            <person name="Salamov A."/>
            <person name="Henrissat B."/>
            <person name="Wiebenga A."/>
            <person name="De Vries R.P."/>
            <person name="Grigoriev I.V."/>
            <person name="Mortensen U.H."/>
            <person name="Andersen M.R."/>
            <person name="Baker S.E."/>
        </authorList>
    </citation>
    <scope>NUCLEOTIDE SEQUENCE [LARGE SCALE GENOMIC DNA]</scope>
    <source>
        <strain evidence="1 2">CBS 117.55</strain>
    </source>
</reference>
<dbReference type="EMBL" id="MSFL01000005">
    <property type="protein sequence ID" value="PWY88265.1"/>
    <property type="molecule type" value="Genomic_DNA"/>
</dbReference>